<dbReference type="OrthoDB" id="961266at2"/>
<evidence type="ECO:0000313" key="2">
    <source>
        <dbReference type="Proteomes" id="UP000067626"/>
    </source>
</evidence>
<dbReference type="KEGG" id="ccro:CMC5_036740"/>
<dbReference type="RefSeq" id="WP_156338692.1">
    <property type="nucleotide sequence ID" value="NZ_CP012159.1"/>
</dbReference>
<dbReference type="STRING" id="52.CMC5_036740"/>
<proteinExistence type="predicted"/>
<protein>
    <submittedName>
        <fullName evidence="1">Uncharacterized protein</fullName>
    </submittedName>
</protein>
<organism evidence="1 2">
    <name type="scientific">Chondromyces crocatus</name>
    <dbReference type="NCBI Taxonomy" id="52"/>
    <lineage>
        <taxon>Bacteria</taxon>
        <taxon>Pseudomonadati</taxon>
        <taxon>Myxococcota</taxon>
        <taxon>Polyangia</taxon>
        <taxon>Polyangiales</taxon>
        <taxon>Polyangiaceae</taxon>
        <taxon>Chondromyces</taxon>
    </lineage>
</organism>
<gene>
    <name evidence="1" type="ORF">CMC5_036740</name>
</gene>
<name>A0A0K1EFQ7_CHOCO</name>
<sequence length="213" mass="22451">MSGGVAGAVQESNQQCDGNASVGGTVAACPVRLVLTIQRIKEWAKDAEAETANAQQGGTIAEFKLERIAAGKVTVPVTGFMLEAAGPSSKKRGGDERVAPGTFGMIKNPGAKGPYRLIQTSRSLAQAVFGTRGLVNIHIGNFPVDLEGCFCPGESWTDHKTHPSVSSSGPKLRALQAAIEADAVKESQTTYDGYDDYNTSYYSNVTVIVREIA</sequence>
<accession>A0A0K1EFQ7</accession>
<evidence type="ECO:0000313" key="1">
    <source>
        <dbReference type="EMBL" id="AKT39527.1"/>
    </source>
</evidence>
<dbReference type="Proteomes" id="UP000067626">
    <property type="component" value="Chromosome"/>
</dbReference>
<dbReference type="EMBL" id="CP012159">
    <property type="protein sequence ID" value="AKT39527.1"/>
    <property type="molecule type" value="Genomic_DNA"/>
</dbReference>
<dbReference type="AlphaFoldDB" id="A0A0K1EFQ7"/>
<reference evidence="1 2" key="1">
    <citation type="submission" date="2015-07" db="EMBL/GenBank/DDBJ databases">
        <title>Genome analysis of myxobacterium Chondromyces crocatus Cm c5 reveals a high potential for natural compound synthesis and the genetic basis for the loss of fruiting body formation.</title>
        <authorList>
            <person name="Zaburannyi N."/>
            <person name="Bunk B."/>
            <person name="Maier J."/>
            <person name="Overmann J."/>
            <person name="Mueller R."/>
        </authorList>
    </citation>
    <scope>NUCLEOTIDE SEQUENCE [LARGE SCALE GENOMIC DNA]</scope>
    <source>
        <strain evidence="1 2">Cm c5</strain>
    </source>
</reference>
<keyword evidence="2" id="KW-1185">Reference proteome</keyword>